<dbReference type="GO" id="GO:0000976">
    <property type="term" value="F:transcription cis-regulatory region binding"/>
    <property type="evidence" value="ECO:0007669"/>
    <property type="project" value="TreeGrafter"/>
</dbReference>
<evidence type="ECO:0000256" key="2">
    <source>
        <dbReference type="ARBA" id="ARBA00023125"/>
    </source>
</evidence>
<feature type="domain" description="HTH araC/xylS-type" evidence="4">
    <location>
        <begin position="173"/>
        <end position="270"/>
    </location>
</feature>
<gene>
    <name evidence="5" type="ORF">LRX75_07300</name>
</gene>
<keyword evidence="6" id="KW-1185">Reference proteome</keyword>
<accession>A0A9X1NR79</accession>
<keyword evidence="1" id="KW-0805">Transcription regulation</keyword>
<evidence type="ECO:0000259" key="4">
    <source>
        <dbReference type="PROSITE" id="PS01124"/>
    </source>
</evidence>
<dbReference type="Gene3D" id="1.10.10.60">
    <property type="entry name" value="Homeodomain-like"/>
    <property type="match status" value="1"/>
</dbReference>
<dbReference type="GO" id="GO:0003700">
    <property type="term" value="F:DNA-binding transcription factor activity"/>
    <property type="evidence" value="ECO:0007669"/>
    <property type="project" value="InterPro"/>
</dbReference>
<dbReference type="InterPro" id="IPR020449">
    <property type="entry name" value="Tscrpt_reg_AraC-type_HTH"/>
</dbReference>
<evidence type="ECO:0000313" key="6">
    <source>
        <dbReference type="Proteomes" id="UP001139089"/>
    </source>
</evidence>
<comment type="caution">
    <text evidence="5">The sequence shown here is derived from an EMBL/GenBank/DDBJ whole genome shotgun (WGS) entry which is preliminary data.</text>
</comment>
<dbReference type="PROSITE" id="PS01124">
    <property type="entry name" value="HTH_ARAC_FAMILY_2"/>
    <property type="match status" value="1"/>
</dbReference>
<dbReference type="PANTHER" id="PTHR47894">
    <property type="entry name" value="HTH-TYPE TRANSCRIPTIONAL REGULATOR GADX"/>
    <property type="match status" value="1"/>
</dbReference>
<dbReference type="SMART" id="SM00342">
    <property type="entry name" value="HTH_ARAC"/>
    <property type="match status" value="1"/>
</dbReference>
<dbReference type="InterPro" id="IPR018060">
    <property type="entry name" value="HTH_AraC"/>
</dbReference>
<dbReference type="InterPro" id="IPR009057">
    <property type="entry name" value="Homeodomain-like_sf"/>
</dbReference>
<dbReference type="GO" id="GO:0005829">
    <property type="term" value="C:cytosol"/>
    <property type="evidence" value="ECO:0007669"/>
    <property type="project" value="TreeGrafter"/>
</dbReference>
<proteinExistence type="predicted"/>
<keyword evidence="3" id="KW-0804">Transcription</keyword>
<organism evidence="5 6">
    <name type="scientific">Rhizobium quercicola</name>
    <dbReference type="NCBI Taxonomy" id="2901226"/>
    <lineage>
        <taxon>Bacteria</taxon>
        <taxon>Pseudomonadati</taxon>
        <taxon>Pseudomonadota</taxon>
        <taxon>Alphaproteobacteria</taxon>
        <taxon>Hyphomicrobiales</taxon>
        <taxon>Rhizobiaceae</taxon>
        <taxon>Rhizobium/Agrobacterium group</taxon>
        <taxon>Rhizobium</taxon>
    </lineage>
</organism>
<dbReference type="PANTHER" id="PTHR47894:SF4">
    <property type="entry name" value="HTH-TYPE TRANSCRIPTIONAL REGULATOR GADX"/>
    <property type="match status" value="1"/>
</dbReference>
<dbReference type="Proteomes" id="UP001139089">
    <property type="component" value="Unassembled WGS sequence"/>
</dbReference>
<dbReference type="SUPFAM" id="SSF46689">
    <property type="entry name" value="Homeodomain-like"/>
    <property type="match status" value="1"/>
</dbReference>
<keyword evidence="2" id="KW-0238">DNA-binding</keyword>
<dbReference type="AlphaFoldDB" id="A0A9X1NR79"/>
<dbReference type="RefSeq" id="WP_231813132.1">
    <property type="nucleotide sequence ID" value="NZ_JAJOZR010000004.1"/>
</dbReference>
<evidence type="ECO:0000256" key="1">
    <source>
        <dbReference type="ARBA" id="ARBA00023015"/>
    </source>
</evidence>
<name>A0A9X1NR79_9HYPH</name>
<evidence type="ECO:0000313" key="5">
    <source>
        <dbReference type="EMBL" id="MCD7108845.1"/>
    </source>
</evidence>
<evidence type="ECO:0000256" key="3">
    <source>
        <dbReference type="ARBA" id="ARBA00023163"/>
    </source>
</evidence>
<dbReference type="Pfam" id="PF12833">
    <property type="entry name" value="HTH_18"/>
    <property type="match status" value="1"/>
</dbReference>
<dbReference type="EMBL" id="JAJOZR010000004">
    <property type="protein sequence ID" value="MCD7108845.1"/>
    <property type="molecule type" value="Genomic_DNA"/>
</dbReference>
<sequence length="272" mass="30381">MNLHSRPVGEFFETSNVTLLSISQATAATFSDLFIGLAFLCFIGVGSKRVACPVNGEIIGCEGDLLVFPPGSIVTLENRPVLNATYRAEGVYFTQDLLNSVFPEQNPRSAPPGIQIIRAEPQQPGVILDIIRDTLLATDLPPAIRRHRLLEPLIWLRHLGVRLPAQADHQPMIRLRRLLETDLSHPWRASEVADHFAMSEATLRRWLGRSEQGFSKILQNTRLEKGLSLLQTTGLPVSQIALECGFKTQSHFSDSFRKRFGIQPRAIRIADE</sequence>
<dbReference type="PRINTS" id="PR00032">
    <property type="entry name" value="HTHARAC"/>
</dbReference>
<reference evidence="5" key="1">
    <citation type="submission" date="2021-12" db="EMBL/GenBank/DDBJ databases">
        <authorList>
            <person name="Li Y."/>
        </authorList>
    </citation>
    <scope>NUCLEOTIDE SEQUENCE</scope>
    <source>
        <strain evidence="5">DKSPLA3</strain>
    </source>
</reference>
<protein>
    <submittedName>
        <fullName evidence="5">AraC family transcriptional regulator</fullName>
    </submittedName>
</protein>